<protein>
    <recommendedName>
        <fullName evidence="4">1,4-dihydroxy-6-naphtoate synthase</fullName>
        <ecNumber evidence="4">4.1.99.29</ecNumber>
    </recommendedName>
    <alternativeName>
        <fullName evidence="4">Menaquinone biosynthetic enzyme MqnD</fullName>
    </alternativeName>
</protein>
<dbReference type="SUPFAM" id="SSF53850">
    <property type="entry name" value="Periplasmic binding protein-like II"/>
    <property type="match status" value="1"/>
</dbReference>
<evidence type="ECO:0000256" key="1">
    <source>
        <dbReference type="ARBA" id="ARBA00004863"/>
    </source>
</evidence>
<keyword evidence="3 4" id="KW-0456">Lyase</keyword>
<dbReference type="OrthoDB" id="9809439at2"/>
<feature type="active site" description="Proton acceptor" evidence="4">
    <location>
        <position position="148"/>
    </location>
</feature>
<dbReference type="GO" id="GO:0009234">
    <property type="term" value="P:menaquinone biosynthetic process"/>
    <property type="evidence" value="ECO:0007669"/>
    <property type="project" value="UniProtKB-UniRule"/>
</dbReference>
<sequence>MEISLGFSPCPNDTFIFDALVNGRIDPGPFRFHLHLEDVQTLNEWALSGKLDATKISYGVWPLLEDRYRLLEPGGALGAGVGPLLISREPVSTDNISGLRIGIPGRNTTAHLLFSLAFPDAKNKTFLVFHEIEDAVLSGQVDAGVIIHENRFTYADKGLHKVVDLGEYWESHLHCPIPLGGIVVRKNMDDRLAHLLEEKIRESIRYAWHNYPDLTEFVQQHSQEMALSVMRQHIQLYVNDYSLYWGEKGKKAINQLQETWHQLNAG</sequence>
<dbReference type="AlphaFoldDB" id="A0A0E9N6W9"/>
<dbReference type="InterPro" id="IPR003773">
    <property type="entry name" value="Menaquinone_biosynth"/>
</dbReference>
<comment type="function">
    <text evidence="4">Catalyzes the conversion of cyclic dehypoxanthine futalosine (cyclic DHFL) into 1,4-dihydroxy-6-naphthoate, a step in the biosynthesis of menaquinone (MK, vitamin K2).</text>
</comment>
<dbReference type="Proteomes" id="UP000033121">
    <property type="component" value="Unassembled WGS sequence"/>
</dbReference>
<dbReference type="UniPathway" id="UPA00079"/>
<comment type="pathway">
    <text evidence="1 4">Quinol/quinone metabolism; menaquinone biosynthesis.</text>
</comment>
<evidence type="ECO:0000256" key="3">
    <source>
        <dbReference type="ARBA" id="ARBA00023239"/>
    </source>
</evidence>
<dbReference type="PANTHER" id="PTHR37167">
    <property type="entry name" value="1,4-DIHYDROXY-6-NAPHTOATE SYNTHASE"/>
    <property type="match status" value="1"/>
</dbReference>
<organism evidence="5 6">
    <name type="scientific">Flavihumibacter petaseus NBRC 106054</name>
    <dbReference type="NCBI Taxonomy" id="1220578"/>
    <lineage>
        <taxon>Bacteria</taxon>
        <taxon>Pseudomonadati</taxon>
        <taxon>Bacteroidota</taxon>
        <taxon>Chitinophagia</taxon>
        <taxon>Chitinophagales</taxon>
        <taxon>Chitinophagaceae</taxon>
        <taxon>Flavihumibacter</taxon>
    </lineage>
</organism>
<evidence type="ECO:0000256" key="4">
    <source>
        <dbReference type="HAMAP-Rule" id="MF_00996"/>
    </source>
</evidence>
<comment type="catalytic activity">
    <reaction evidence="4">
        <text>cyclic dehypoxanthinylfutalosinate = 1,4-dihydroxy-6-naphthoate + dihydroxyacetone</text>
        <dbReference type="Rhea" id="RHEA:33087"/>
        <dbReference type="ChEBI" id="CHEBI:16016"/>
        <dbReference type="ChEBI" id="CHEBI:64254"/>
        <dbReference type="ChEBI" id="CHEBI:64270"/>
        <dbReference type="EC" id="4.1.99.29"/>
    </reaction>
</comment>
<dbReference type="STRING" id="1220578.FPE01S_06_00650"/>
<reference evidence="5 6" key="1">
    <citation type="submission" date="2015-04" db="EMBL/GenBank/DDBJ databases">
        <title>Whole genome shotgun sequence of Flavihumibacter petaseus NBRC 106054.</title>
        <authorList>
            <person name="Miyazawa S."/>
            <person name="Hosoyama A."/>
            <person name="Hashimoto M."/>
            <person name="Noguchi M."/>
            <person name="Tsuchikane K."/>
            <person name="Ohji S."/>
            <person name="Yamazoe A."/>
            <person name="Ichikawa N."/>
            <person name="Kimura A."/>
            <person name="Fujita N."/>
        </authorList>
    </citation>
    <scope>NUCLEOTIDE SEQUENCE [LARGE SCALE GENOMIC DNA]</scope>
    <source>
        <strain evidence="5 6">NBRC 106054</strain>
    </source>
</reference>
<dbReference type="Pfam" id="PF02621">
    <property type="entry name" value="VitK2_biosynth"/>
    <property type="match status" value="1"/>
</dbReference>
<gene>
    <name evidence="4" type="primary">mqnD</name>
    <name evidence="5" type="ORF">FPE01S_06_00650</name>
</gene>
<name>A0A0E9N6W9_9BACT</name>
<evidence type="ECO:0000313" key="6">
    <source>
        <dbReference type="Proteomes" id="UP000033121"/>
    </source>
</evidence>
<dbReference type="CDD" id="cd13635">
    <property type="entry name" value="PBP2_Ttha1568_Mqnd"/>
    <property type="match status" value="1"/>
</dbReference>
<proteinExistence type="inferred from homology"/>
<accession>A0A0E9N6W9</accession>
<dbReference type="GO" id="GO:0016830">
    <property type="term" value="F:carbon-carbon lyase activity"/>
    <property type="evidence" value="ECO:0007669"/>
    <property type="project" value="UniProtKB-UniRule"/>
</dbReference>
<keyword evidence="2 4" id="KW-0474">Menaquinone biosynthesis</keyword>
<dbReference type="Gene3D" id="3.40.190.10">
    <property type="entry name" value="Periplasmic binding protein-like II"/>
    <property type="match status" value="2"/>
</dbReference>
<feature type="binding site" evidence="4">
    <location>
        <begin position="109"/>
        <end position="110"/>
    </location>
    <ligand>
        <name>substrate</name>
    </ligand>
</feature>
<feature type="binding site" evidence="4">
    <location>
        <begin position="55"/>
        <end position="57"/>
    </location>
    <ligand>
        <name>substrate</name>
    </ligand>
</feature>
<keyword evidence="6" id="KW-1185">Reference proteome</keyword>
<dbReference type="HAMAP" id="MF_00996">
    <property type="entry name" value="MqnD"/>
    <property type="match status" value="1"/>
</dbReference>
<comment type="similarity">
    <text evidence="4">Belongs to the MqnA/MqnD family. MqnD subfamily.</text>
</comment>
<evidence type="ECO:0000256" key="2">
    <source>
        <dbReference type="ARBA" id="ARBA00022428"/>
    </source>
</evidence>
<dbReference type="EC" id="4.1.99.29" evidence="4"/>
<dbReference type="InterPro" id="IPR030869">
    <property type="entry name" value="MqnD"/>
</dbReference>
<dbReference type="RefSeq" id="WP_046371581.1">
    <property type="nucleotide sequence ID" value="NZ_BBWV01000006.1"/>
</dbReference>
<comment type="caution">
    <text evidence="5">The sequence shown here is derived from an EMBL/GenBank/DDBJ whole genome shotgun (WGS) entry which is preliminary data.</text>
</comment>
<dbReference type="EMBL" id="BBWV01000006">
    <property type="protein sequence ID" value="GAO45574.1"/>
    <property type="molecule type" value="Genomic_DNA"/>
</dbReference>
<evidence type="ECO:0000313" key="5">
    <source>
        <dbReference type="EMBL" id="GAO45574.1"/>
    </source>
</evidence>
<dbReference type="PANTHER" id="PTHR37167:SF1">
    <property type="entry name" value="1,4-DIHYDROXY-6-NAPHTOATE SYNTHASE"/>
    <property type="match status" value="1"/>
</dbReference>